<reference evidence="6 7" key="1">
    <citation type="submission" date="2024-09" db="EMBL/GenBank/DDBJ databases">
        <authorList>
            <person name="Sun Q."/>
            <person name="Mori K."/>
        </authorList>
    </citation>
    <scope>NUCLEOTIDE SEQUENCE [LARGE SCALE GENOMIC DNA]</scope>
    <source>
        <strain evidence="6 7">CCM 8626</strain>
    </source>
</reference>
<dbReference type="PANTHER" id="PTHR44688:SF16">
    <property type="entry name" value="DNA-BINDING TRANSCRIPTIONAL ACTIVATOR DEVR_DOSR"/>
    <property type="match status" value="1"/>
</dbReference>
<name>A0ABV6EIJ2_9GAMM</name>
<comment type="caution">
    <text evidence="6">The sequence shown here is derived from an EMBL/GenBank/DDBJ whole genome shotgun (WGS) entry which is preliminary data.</text>
</comment>
<accession>A0ABV6EIJ2</accession>
<dbReference type="EMBL" id="JBHLXG010000026">
    <property type="protein sequence ID" value="MFC0228815.1"/>
    <property type="molecule type" value="Genomic_DNA"/>
</dbReference>
<proteinExistence type="predicted"/>
<keyword evidence="1" id="KW-0805">Transcription regulation</keyword>
<evidence type="ECO:0000259" key="5">
    <source>
        <dbReference type="PROSITE" id="PS50043"/>
    </source>
</evidence>
<evidence type="ECO:0000256" key="1">
    <source>
        <dbReference type="ARBA" id="ARBA00023015"/>
    </source>
</evidence>
<dbReference type="CDD" id="cd06170">
    <property type="entry name" value="LuxR_C_like"/>
    <property type="match status" value="1"/>
</dbReference>
<protein>
    <submittedName>
        <fullName evidence="6">Response regulator transcription factor</fullName>
    </submittedName>
</protein>
<keyword evidence="2" id="KW-0238">DNA-binding</keyword>
<dbReference type="Proteomes" id="UP001589792">
    <property type="component" value="Unassembled WGS sequence"/>
</dbReference>
<dbReference type="PANTHER" id="PTHR44688">
    <property type="entry name" value="DNA-BINDING TRANSCRIPTIONAL ACTIVATOR DEVR_DOSR"/>
    <property type="match status" value="1"/>
</dbReference>
<dbReference type="Gene3D" id="1.10.10.10">
    <property type="entry name" value="Winged helix-like DNA-binding domain superfamily/Winged helix DNA-binding domain"/>
    <property type="match status" value="1"/>
</dbReference>
<gene>
    <name evidence="6" type="ORF">ACFFJ3_20345</name>
</gene>
<feature type="domain" description="HTH luxR-type" evidence="5">
    <location>
        <begin position="114"/>
        <end position="179"/>
    </location>
</feature>
<keyword evidence="3" id="KW-0010">Activator</keyword>
<dbReference type="Pfam" id="PF00196">
    <property type="entry name" value="GerE"/>
    <property type="match status" value="1"/>
</dbReference>
<organism evidence="6 7">
    <name type="scientific">Serratia aquatilis</name>
    <dbReference type="NCBI Taxonomy" id="1737515"/>
    <lineage>
        <taxon>Bacteria</taxon>
        <taxon>Pseudomonadati</taxon>
        <taxon>Pseudomonadota</taxon>
        <taxon>Gammaproteobacteria</taxon>
        <taxon>Enterobacterales</taxon>
        <taxon>Yersiniaceae</taxon>
        <taxon>Serratia</taxon>
    </lineage>
</organism>
<evidence type="ECO:0000256" key="2">
    <source>
        <dbReference type="ARBA" id="ARBA00023125"/>
    </source>
</evidence>
<evidence type="ECO:0000313" key="6">
    <source>
        <dbReference type="EMBL" id="MFC0228815.1"/>
    </source>
</evidence>
<evidence type="ECO:0000256" key="3">
    <source>
        <dbReference type="ARBA" id="ARBA00023159"/>
    </source>
</evidence>
<evidence type="ECO:0000256" key="4">
    <source>
        <dbReference type="ARBA" id="ARBA00023163"/>
    </source>
</evidence>
<dbReference type="InterPro" id="IPR036388">
    <property type="entry name" value="WH-like_DNA-bd_sf"/>
</dbReference>
<dbReference type="InterPro" id="IPR016032">
    <property type="entry name" value="Sig_transdc_resp-reg_C-effctor"/>
</dbReference>
<sequence length="189" mass="21658">MRLHIVIALWDSNQFFIQGMQHILQTYFRSKGVHVIFMPFAREHVVDLNKADLIVEGAMTRDSIGYERHKIVIARSDMLWGGRRGEINFREKPEAVIRLLDELLSSAPTAPPHHNVRYPKISARERDVLLGIAAELTPYQIGKRLQISVKTVSRHKNTAMRKLGFKRTHDLYNWLLQGGIALGGERLGI</sequence>
<dbReference type="InterPro" id="IPR000792">
    <property type="entry name" value="Tscrpt_reg_LuxR_C"/>
</dbReference>
<evidence type="ECO:0000313" key="7">
    <source>
        <dbReference type="Proteomes" id="UP001589792"/>
    </source>
</evidence>
<keyword evidence="4" id="KW-0804">Transcription</keyword>
<dbReference type="PROSITE" id="PS50043">
    <property type="entry name" value="HTH_LUXR_2"/>
    <property type="match status" value="1"/>
</dbReference>
<dbReference type="SUPFAM" id="SSF46894">
    <property type="entry name" value="C-terminal effector domain of the bipartite response regulators"/>
    <property type="match status" value="1"/>
</dbReference>
<keyword evidence="7" id="KW-1185">Reference proteome</keyword>
<dbReference type="RefSeq" id="WP_380678863.1">
    <property type="nucleotide sequence ID" value="NZ_CP173186.1"/>
</dbReference>
<dbReference type="SMART" id="SM00421">
    <property type="entry name" value="HTH_LUXR"/>
    <property type="match status" value="1"/>
</dbReference>